<keyword evidence="1 4" id="KW-0349">Heme</keyword>
<accession>A0A3E2NY38</accession>
<dbReference type="InterPro" id="IPR016024">
    <property type="entry name" value="ARM-type_fold"/>
</dbReference>
<organism evidence="7 8">
    <name type="scientific">Mucilaginibacter terrenus</name>
    <dbReference type="NCBI Taxonomy" id="2482727"/>
    <lineage>
        <taxon>Bacteria</taxon>
        <taxon>Pseudomonadati</taxon>
        <taxon>Bacteroidota</taxon>
        <taxon>Sphingobacteriia</taxon>
        <taxon>Sphingobacteriales</taxon>
        <taxon>Sphingobacteriaceae</taxon>
        <taxon>Mucilaginibacter</taxon>
    </lineage>
</organism>
<evidence type="ECO:0000256" key="5">
    <source>
        <dbReference type="SAM" id="SignalP"/>
    </source>
</evidence>
<dbReference type="InterPro" id="IPR055557">
    <property type="entry name" value="DUF7133"/>
</dbReference>
<reference evidence="7 8" key="1">
    <citation type="submission" date="2018-08" db="EMBL/GenBank/DDBJ databases">
        <title>Mucilaginibacter terrae sp. nov., isolated from manganese diggings.</title>
        <authorList>
            <person name="Huang Y."/>
            <person name="Zhou Z."/>
        </authorList>
    </citation>
    <scope>NUCLEOTIDE SEQUENCE [LARGE SCALE GENOMIC DNA]</scope>
    <source>
        <strain evidence="7 8">ZH6</strain>
    </source>
</reference>
<dbReference type="SUPFAM" id="SSF50952">
    <property type="entry name" value="Soluble quinoprotein glucose dehydrogenase"/>
    <property type="match status" value="1"/>
</dbReference>
<feature type="domain" description="Cytochrome c" evidence="6">
    <location>
        <begin position="747"/>
        <end position="882"/>
    </location>
</feature>
<dbReference type="InterPro" id="IPR013427">
    <property type="entry name" value="Haem-bd_dom_put"/>
</dbReference>
<dbReference type="PANTHER" id="PTHR33546:SF1">
    <property type="entry name" value="LARGE, MULTIFUNCTIONAL SECRETED PROTEIN"/>
    <property type="match status" value="1"/>
</dbReference>
<dbReference type="SUPFAM" id="SSF46626">
    <property type="entry name" value="Cytochrome c"/>
    <property type="match status" value="1"/>
</dbReference>
<feature type="chain" id="PRO_5017724982" evidence="5">
    <location>
        <begin position="20"/>
        <end position="883"/>
    </location>
</feature>
<comment type="caution">
    <text evidence="7">The sequence shown here is derived from an EMBL/GenBank/DDBJ whole genome shotgun (WGS) entry which is preliminary data.</text>
</comment>
<dbReference type="OrthoDB" id="9808161at2"/>
<dbReference type="InterPro" id="IPR011989">
    <property type="entry name" value="ARM-like"/>
</dbReference>
<sequence>MFKFSFTLLFISTFLSVITFFGDRTPASNTSAKKENQGKLPVKANWPDGLTVTPFTGPDLTPSPACLATAATGEVYVGVDMMGSLGKAPGKGRILRLVDKDNDGKLDSHTEFAKVDNPRGIQIIGNKVYVLHTIFSPETHTATGMDLVVFEDKDKDGVADGPSKPLIEHISNPNMLAERGTDHATNGIRLGIDGWIYIAVGDFGFHDAVDRSGKKLTMLGGGIVRVRPDGTEMEIYSHGTRNIYDVAIDPYMNIFTRDNTNDGGGWNIRFSHHIQSAEYGYPLLFQHFTDEIIPALADLGGGSGTGCLFMDEDTWPAKYNHVPMMADWGRNELFIHRVTPSGASFTQKEENFIDLSQITDLDVDGSGRLYLSAWDGAGYEGAPDKGYVLRAVPTGWTYKAFPNLKAASIQDLARMLTSGSAVARINASQELLTRPADEAAKACLNIAQQVNQPLYGRVVALYTYAQLAGAQAIPSLVKLSADVKMKEFALRALADRKATLQDVPTEPFLKGLKDTSARVQAAAIIGLGRLNRPEIAQALLQTKVPASFVAPGKEAEGPHAKPNSAIVPAHLAVRALVSLNAVNACVNAIGTQNNTLALWALRYMHDDKAVSGLISAYARVKNEKVKKQILTTLGRLYRKEKDYDGSWWWSTRPDSHGPYYNAVLWGSSPKIKTFLSAVRAKSDAAGKTFFADLNARNQMGIPAFGGEEKVLASKEVKVDLDKIRNKKGQIGKSSIEDIMLALAKIKGDPIKGKALFAQQGCIACHNLSRSQKPKGPFMGQIGSIMTRQQIAESILKPNASISQGFATVMVTAKGNKSYTGFVTEDSAQKMVMRDIGGNVYTIKKSDVISRKEMKTSMMPTGLANALSYEEFASLVTFLSQQKN</sequence>
<dbReference type="GO" id="GO:0046872">
    <property type="term" value="F:metal ion binding"/>
    <property type="evidence" value="ECO:0007669"/>
    <property type="project" value="UniProtKB-KW"/>
</dbReference>
<dbReference type="AlphaFoldDB" id="A0A3E2NY38"/>
<dbReference type="PANTHER" id="PTHR33546">
    <property type="entry name" value="LARGE, MULTIFUNCTIONAL SECRETED PROTEIN-RELATED"/>
    <property type="match status" value="1"/>
</dbReference>
<dbReference type="InterPro" id="IPR011042">
    <property type="entry name" value="6-blade_b-propeller_TolB-like"/>
</dbReference>
<dbReference type="InterPro" id="IPR009056">
    <property type="entry name" value="Cyt_c-like_dom"/>
</dbReference>
<dbReference type="SUPFAM" id="SSF48371">
    <property type="entry name" value="ARM repeat"/>
    <property type="match status" value="1"/>
</dbReference>
<keyword evidence="2 4" id="KW-0479">Metal-binding</keyword>
<dbReference type="GO" id="GO:0020037">
    <property type="term" value="F:heme binding"/>
    <property type="evidence" value="ECO:0007669"/>
    <property type="project" value="InterPro"/>
</dbReference>
<dbReference type="EMBL" id="QWDE01000001">
    <property type="protein sequence ID" value="RFZ85831.1"/>
    <property type="molecule type" value="Genomic_DNA"/>
</dbReference>
<evidence type="ECO:0000256" key="2">
    <source>
        <dbReference type="ARBA" id="ARBA00022723"/>
    </source>
</evidence>
<dbReference type="PROSITE" id="PS51007">
    <property type="entry name" value="CYTC"/>
    <property type="match status" value="1"/>
</dbReference>
<dbReference type="NCBIfam" id="TIGR02603">
    <property type="entry name" value="CxxCH_TIGR02603"/>
    <property type="match status" value="1"/>
</dbReference>
<protein>
    <submittedName>
        <fullName evidence="7">Heme-binding protein</fullName>
    </submittedName>
</protein>
<dbReference type="GO" id="GO:0009055">
    <property type="term" value="F:electron transfer activity"/>
    <property type="evidence" value="ECO:0007669"/>
    <property type="project" value="InterPro"/>
</dbReference>
<dbReference type="Proteomes" id="UP000260823">
    <property type="component" value="Unassembled WGS sequence"/>
</dbReference>
<dbReference type="Gene3D" id="1.10.760.10">
    <property type="entry name" value="Cytochrome c-like domain"/>
    <property type="match status" value="1"/>
</dbReference>
<dbReference type="InterPro" id="IPR011041">
    <property type="entry name" value="Quinoprot_gluc/sorb_DH_b-prop"/>
</dbReference>
<evidence type="ECO:0000313" key="7">
    <source>
        <dbReference type="EMBL" id="RFZ85831.1"/>
    </source>
</evidence>
<feature type="signal peptide" evidence="5">
    <location>
        <begin position="1"/>
        <end position="19"/>
    </location>
</feature>
<dbReference type="Pfam" id="PF23500">
    <property type="entry name" value="DUF7133"/>
    <property type="match status" value="1"/>
</dbReference>
<dbReference type="Gene3D" id="1.25.10.10">
    <property type="entry name" value="Leucine-rich Repeat Variant"/>
    <property type="match status" value="1"/>
</dbReference>
<evidence type="ECO:0000256" key="3">
    <source>
        <dbReference type="ARBA" id="ARBA00023004"/>
    </source>
</evidence>
<name>A0A3E2NY38_9SPHI</name>
<gene>
    <name evidence="7" type="ORF">DYU05_09630</name>
</gene>
<keyword evidence="5" id="KW-0732">Signal</keyword>
<dbReference type="InterPro" id="IPR036909">
    <property type="entry name" value="Cyt_c-like_dom_sf"/>
</dbReference>
<keyword evidence="3 4" id="KW-0408">Iron</keyword>
<proteinExistence type="predicted"/>
<dbReference type="RefSeq" id="WP_117382727.1">
    <property type="nucleotide sequence ID" value="NZ_QWDE01000001.1"/>
</dbReference>
<dbReference type="Pfam" id="PF00034">
    <property type="entry name" value="Cytochrom_C"/>
    <property type="match status" value="1"/>
</dbReference>
<evidence type="ECO:0000256" key="4">
    <source>
        <dbReference type="PROSITE-ProRule" id="PRU00433"/>
    </source>
</evidence>
<evidence type="ECO:0000259" key="6">
    <source>
        <dbReference type="PROSITE" id="PS51007"/>
    </source>
</evidence>
<keyword evidence="8" id="KW-1185">Reference proteome</keyword>
<evidence type="ECO:0000313" key="8">
    <source>
        <dbReference type="Proteomes" id="UP000260823"/>
    </source>
</evidence>
<dbReference type="Gene3D" id="2.120.10.30">
    <property type="entry name" value="TolB, C-terminal domain"/>
    <property type="match status" value="1"/>
</dbReference>
<evidence type="ECO:0000256" key="1">
    <source>
        <dbReference type="ARBA" id="ARBA00022617"/>
    </source>
</evidence>